<dbReference type="PANTHER" id="PTHR46423:SF1">
    <property type="entry name" value="RNA POLYMERASE II-ASSOCIATED PROTEIN 3"/>
    <property type="match status" value="1"/>
</dbReference>
<evidence type="ECO:0000313" key="4">
    <source>
        <dbReference type="Proteomes" id="UP000355283"/>
    </source>
</evidence>
<organism evidence="3 4">
    <name type="scientific">Nannochloropsis salina CCMP1776</name>
    <dbReference type="NCBI Taxonomy" id="1027361"/>
    <lineage>
        <taxon>Eukaryota</taxon>
        <taxon>Sar</taxon>
        <taxon>Stramenopiles</taxon>
        <taxon>Ochrophyta</taxon>
        <taxon>Eustigmatophyceae</taxon>
        <taxon>Eustigmatales</taxon>
        <taxon>Monodopsidaceae</taxon>
        <taxon>Microchloropsis</taxon>
        <taxon>Microchloropsis salina</taxon>
    </lineage>
</organism>
<accession>A0A4D9D116</accession>
<evidence type="ECO:0000256" key="1">
    <source>
        <dbReference type="ARBA" id="ARBA00022803"/>
    </source>
</evidence>
<dbReference type="Pfam" id="PF00515">
    <property type="entry name" value="TPR_1"/>
    <property type="match status" value="1"/>
</dbReference>
<evidence type="ECO:0000256" key="2">
    <source>
        <dbReference type="PROSITE-ProRule" id="PRU00339"/>
    </source>
</evidence>
<protein>
    <submittedName>
        <fullName evidence="3">Uncharacterized protein</fullName>
    </submittedName>
</protein>
<dbReference type="Proteomes" id="UP000355283">
    <property type="component" value="Unassembled WGS sequence"/>
</dbReference>
<sequence>MDPRTLAQRAHGQMQANIQAMQDWSRELTAWEEVMAAEDEALRQRKLRRERGEEDPTDIREQGNIYYRQGDLKSALRKSKLAYSNRAMVHLKLKNFEAAVEDASLALALDPSHVKTLQRRAYAYIGQGMHHAALRDIDKALGYHPDNKELRVEKKRLEEKLKSLAPIEVLSSSSVSNDSGVGLTGN</sequence>
<feature type="repeat" description="TPR" evidence="2">
    <location>
        <begin position="80"/>
        <end position="113"/>
    </location>
</feature>
<evidence type="ECO:0000313" key="3">
    <source>
        <dbReference type="EMBL" id="TFJ85090.1"/>
    </source>
</evidence>
<proteinExistence type="predicted"/>
<keyword evidence="1 2" id="KW-0802">TPR repeat</keyword>
<dbReference type="PANTHER" id="PTHR46423">
    <property type="entry name" value="RNA POLYMERASE II-ASSOCIATED PROTEIN 3"/>
    <property type="match status" value="1"/>
</dbReference>
<dbReference type="EMBL" id="SDOX01000016">
    <property type="protein sequence ID" value="TFJ85090.1"/>
    <property type="molecule type" value="Genomic_DNA"/>
</dbReference>
<dbReference type="SUPFAM" id="SSF48452">
    <property type="entry name" value="TPR-like"/>
    <property type="match status" value="1"/>
</dbReference>
<dbReference type="PROSITE" id="PS50005">
    <property type="entry name" value="TPR"/>
    <property type="match status" value="1"/>
</dbReference>
<dbReference type="Gene3D" id="1.25.40.10">
    <property type="entry name" value="Tetratricopeptide repeat domain"/>
    <property type="match status" value="1"/>
</dbReference>
<dbReference type="SMART" id="SM00028">
    <property type="entry name" value="TPR"/>
    <property type="match status" value="2"/>
</dbReference>
<keyword evidence="4" id="KW-1185">Reference proteome</keyword>
<gene>
    <name evidence="3" type="ORF">NSK_003514</name>
</gene>
<name>A0A4D9D116_9STRA</name>
<dbReference type="AlphaFoldDB" id="A0A4D9D116"/>
<dbReference type="InterPro" id="IPR019734">
    <property type="entry name" value="TPR_rpt"/>
</dbReference>
<dbReference type="InterPro" id="IPR051966">
    <property type="entry name" value="RPAP3"/>
</dbReference>
<dbReference type="OrthoDB" id="2423701at2759"/>
<dbReference type="InterPro" id="IPR011990">
    <property type="entry name" value="TPR-like_helical_dom_sf"/>
</dbReference>
<comment type="caution">
    <text evidence="3">The sequence shown here is derived from an EMBL/GenBank/DDBJ whole genome shotgun (WGS) entry which is preliminary data.</text>
</comment>
<reference evidence="3 4" key="1">
    <citation type="submission" date="2019-01" db="EMBL/GenBank/DDBJ databases">
        <title>Nuclear Genome Assembly of the Microalgal Biofuel strain Nannochloropsis salina CCMP1776.</title>
        <authorList>
            <person name="Hovde B."/>
        </authorList>
    </citation>
    <scope>NUCLEOTIDE SEQUENCE [LARGE SCALE GENOMIC DNA]</scope>
    <source>
        <strain evidence="3 4">CCMP1776</strain>
    </source>
</reference>
<dbReference type="GO" id="GO:0101031">
    <property type="term" value="C:protein folding chaperone complex"/>
    <property type="evidence" value="ECO:0007669"/>
    <property type="project" value="TreeGrafter"/>
</dbReference>